<sequence>MYYIQIAVVLLLLAFIVYIYLKIRKDAKNASNRLLSIADYKTFPDLQISHITNRSFFLERNESLPTRMTMHVEKNHIYIYFGTNTSNSHSNGPFIICNDHSKDSDFWIKYYIKKIHRHSNGTMNMVFSTKNSILFSKYSITIKFISEQDFEFIKMNIIT</sequence>
<accession>A0A0A2MVE5</accession>
<protein>
    <submittedName>
        <fullName evidence="2">Uncharacterized protein</fullName>
    </submittedName>
</protein>
<comment type="caution">
    <text evidence="2">The sequence shown here is derived from an EMBL/GenBank/DDBJ whole genome shotgun (WGS) entry which is preliminary data.</text>
</comment>
<dbReference type="STRING" id="1121898.GCA_000422725_03256"/>
<dbReference type="Proteomes" id="UP000030111">
    <property type="component" value="Unassembled WGS sequence"/>
</dbReference>
<gene>
    <name evidence="2" type="ORF">Q766_14810</name>
</gene>
<evidence type="ECO:0000256" key="1">
    <source>
        <dbReference type="SAM" id="Phobius"/>
    </source>
</evidence>
<keyword evidence="3" id="KW-1185">Reference proteome</keyword>
<keyword evidence="1" id="KW-0472">Membrane</keyword>
<organism evidence="2 3">
    <name type="scientific">Flavobacterium subsaxonicum WB 4.1-42 = DSM 21790</name>
    <dbReference type="NCBI Taxonomy" id="1121898"/>
    <lineage>
        <taxon>Bacteria</taxon>
        <taxon>Pseudomonadati</taxon>
        <taxon>Bacteroidota</taxon>
        <taxon>Flavobacteriia</taxon>
        <taxon>Flavobacteriales</taxon>
        <taxon>Flavobacteriaceae</taxon>
        <taxon>Flavobacterium</taxon>
    </lineage>
</organism>
<dbReference type="AlphaFoldDB" id="A0A0A2MVE5"/>
<keyword evidence="1" id="KW-0812">Transmembrane</keyword>
<keyword evidence="1" id="KW-1133">Transmembrane helix</keyword>
<proteinExistence type="predicted"/>
<evidence type="ECO:0000313" key="3">
    <source>
        <dbReference type="Proteomes" id="UP000030111"/>
    </source>
</evidence>
<reference evidence="2 3" key="1">
    <citation type="submission" date="2013-09" db="EMBL/GenBank/DDBJ databases">
        <authorList>
            <person name="Zeng Z."/>
            <person name="Chen C."/>
        </authorList>
    </citation>
    <scope>NUCLEOTIDE SEQUENCE [LARGE SCALE GENOMIC DNA]</scope>
    <source>
        <strain evidence="2 3">WB 4.1-42</strain>
    </source>
</reference>
<evidence type="ECO:0000313" key="2">
    <source>
        <dbReference type="EMBL" id="KGO92155.1"/>
    </source>
</evidence>
<name>A0A0A2MVE5_9FLAO</name>
<dbReference type="EMBL" id="JRLY01000012">
    <property type="protein sequence ID" value="KGO92155.1"/>
    <property type="molecule type" value="Genomic_DNA"/>
</dbReference>
<feature type="transmembrane region" description="Helical" evidence="1">
    <location>
        <begin position="6"/>
        <end position="23"/>
    </location>
</feature>